<evidence type="ECO:0000259" key="2">
    <source>
        <dbReference type="Pfam" id="PF09648"/>
    </source>
</evidence>
<feature type="domain" description="Regulatory protein YycH-like" evidence="2">
    <location>
        <begin position="33"/>
        <end position="257"/>
    </location>
</feature>
<reference evidence="3" key="1">
    <citation type="submission" date="2018-08" db="EMBL/GenBank/DDBJ databases">
        <title>Comparative genomics of wild bee and flower associated Lactobacillus reveals potential adaptation to the bee host.</title>
        <authorList>
            <person name="Vuong H.Q."/>
            <person name="Mcfrederick Q.S."/>
        </authorList>
    </citation>
    <scope>NUCLEOTIDE SEQUENCE</scope>
    <source>
        <strain evidence="3">HV_63</strain>
    </source>
</reference>
<name>A0A9Q8MTU0_9LACO</name>
<gene>
    <name evidence="3" type="ORF">DY130_04400</name>
</gene>
<sequence>MDFKKIQIIFLAIFVIIDVFLFMMFHQNTSLQSESVNQGSNSEIIKQMQNDQINVKPNLSDKKSTGYYLSATLNNSLKRESKNLKNQKTSYDNHILRSSFKRPFGIYSSNPEYLLDKLIKNKDIIANGSDYEYSSDLSTNNTIVYLQKAEDRYIYSGTRGQIKFDISDDHTLTGYTQSYLDNVKILREKSDVISKKSALVGLYQYNEIPNNSKINWIHLYYTRLLAIKDNQVLIPTWVISFSSDNSSNATVKRINAYTGSILDGSGTTKSASESVNNN</sequence>
<evidence type="ECO:0000313" key="4">
    <source>
        <dbReference type="Proteomes" id="UP000784700"/>
    </source>
</evidence>
<dbReference type="EMBL" id="QUBG01000003">
    <property type="protein sequence ID" value="TPR44287.1"/>
    <property type="molecule type" value="Genomic_DNA"/>
</dbReference>
<dbReference type="AlphaFoldDB" id="A0A9Q8MTU0"/>
<organism evidence="3 4">
    <name type="scientific">Apilactobacillus micheneri</name>
    <dbReference type="NCBI Taxonomy" id="1899430"/>
    <lineage>
        <taxon>Bacteria</taxon>
        <taxon>Bacillati</taxon>
        <taxon>Bacillota</taxon>
        <taxon>Bacilli</taxon>
        <taxon>Lactobacillales</taxon>
        <taxon>Lactobacillaceae</taxon>
        <taxon>Apilactobacillus</taxon>
    </lineage>
</organism>
<proteinExistence type="predicted"/>
<protein>
    <recommendedName>
        <fullName evidence="2">Regulatory protein YycH-like domain-containing protein</fullName>
    </recommendedName>
</protein>
<keyword evidence="1" id="KW-1133">Transmembrane helix</keyword>
<dbReference type="Proteomes" id="UP000784700">
    <property type="component" value="Unassembled WGS sequence"/>
</dbReference>
<dbReference type="InterPro" id="IPR018604">
    <property type="entry name" value="YycI-like"/>
</dbReference>
<dbReference type="RefSeq" id="WP_140934534.1">
    <property type="nucleotide sequence ID" value="NZ_QUBF01000003.1"/>
</dbReference>
<feature type="transmembrane region" description="Helical" evidence="1">
    <location>
        <begin position="6"/>
        <end position="25"/>
    </location>
</feature>
<comment type="caution">
    <text evidence="3">The sequence shown here is derived from an EMBL/GenBank/DDBJ whole genome shotgun (WGS) entry which is preliminary data.</text>
</comment>
<keyword evidence="1" id="KW-0812">Transmembrane</keyword>
<dbReference type="GeneID" id="58108497"/>
<dbReference type="GO" id="GO:0016020">
    <property type="term" value="C:membrane"/>
    <property type="evidence" value="ECO:0007669"/>
    <property type="project" value="InterPro"/>
</dbReference>
<keyword evidence="1" id="KW-0472">Membrane</keyword>
<accession>A0A9Q8MTU0</accession>
<evidence type="ECO:0000313" key="3">
    <source>
        <dbReference type="EMBL" id="TPR44287.1"/>
    </source>
</evidence>
<evidence type="ECO:0000256" key="1">
    <source>
        <dbReference type="SAM" id="Phobius"/>
    </source>
</evidence>
<dbReference type="Pfam" id="PF09648">
    <property type="entry name" value="YycI"/>
    <property type="match status" value="1"/>
</dbReference>
<dbReference type="Gene3D" id="2.40.128.690">
    <property type="entry name" value="YycH protein, domain 3-like"/>
    <property type="match status" value="1"/>
</dbReference>